<proteinExistence type="predicted"/>
<reference evidence="5 6" key="1">
    <citation type="submission" date="2022-05" db="EMBL/GenBank/DDBJ databases">
        <authorList>
            <consortium name="Genoscope - CEA"/>
            <person name="William W."/>
        </authorList>
    </citation>
    <scope>NUCLEOTIDE SEQUENCE [LARGE SCALE GENOMIC DNA]</scope>
</reference>
<dbReference type="GO" id="GO:0046872">
    <property type="term" value="F:metal ion binding"/>
    <property type="evidence" value="ECO:0007669"/>
    <property type="project" value="UniProtKB-KW"/>
</dbReference>
<dbReference type="SUPFAM" id="SSF48056">
    <property type="entry name" value="Di-copper centre-containing domain"/>
    <property type="match status" value="2"/>
</dbReference>
<feature type="chain" id="PRO_5043930908" description="Tyrosinase copper-binding domain-containing protein" evidence="3">
    <location>
        <begin position="32"/>
        <end position="889"/>
    </location>
</feature>
<keyword evidence="3" id="KW-0732">Signal</keyword>
<evidence type="ECO:0000256" key="1">
    <source>
        <dbReference type="ARBA" id="ARBA00022723"/>
    </source>
</evidence>
<accession>A0AAU9WI44</accession>
<dbReference type="Gene3D" id="1.10.1280.10">
    <property type="entry name" value="Di-copper center containing domain from catechol oxidase"/>
    <property type="match status" value="2"/>
</dbReference>
<dbReference type="PANTHER" id="PTHR11474:SF126">
    <property type="entry name" value="TYROSINASE-LIKE PROTEIN TYR-1-RELATED"/>
    <property type="match status" value="1"/>
</dbReference>
<feature type="domain" description="Tyrosinase copper-binding" evidence="4">
    <location>
        <begin position="535"/>
        <end position="552"/>
    </location>
</feature>
<dbReference type="PRINTS" id="PR00092">
    <property type="entry name" value="TYROSINASE"/>
</dbReference>
<dbReference type="InterPro" id="IPR002227">
    <property type="entry name" value="Tyrosinase_Cu-bd"/>
</dbReference>
<dbReference type="EMBL" id="CALNXJ010000013">
    <property type="protein sequence ID" value="CAH3111982.1"/>
    <property type="molecule type" value="Genomic_DNA"/>
</dbReference>
<evidence type="ECO:0000313" key="6">
    <source>
        <dbReference type="Proteomes" id="UP001159428"/>
    </source>
</evidence>
<protein>
    <recommendedName>
        <fullName evidence="4">Tyrosinase copper-binding domain-containing protein</fullName>
    </recommendedName>
</protein>
<keyword evidence="2" id="KW-0186">Copper</keyword>
<dbReference type="PROSITE" id="PS00497">
    <property type="entry name" value="TYROSINASE_1"/>
    <property type="match status" value="1"/>
</dbReference>
<evidence type="ECO:0000256" key="2">
    <source>
        <dbReference type="ARBA" id="ARBA00023008"/>
    </source>
</evidence>
<organism evidence="5 6">
    <name type="scientific">Pocillopora meandrina</name>
    <dbReference type="NCBI Taxonomy" id="46732"/>
    <lineage>
        <taxon>Eukaryota</taxon>
        <taxon>Metazoa</taxon>
        <taxon>Cnidaria</taxon>
        <taxon>Anthozoa</taxon>
        <taxon>Hexacorallia</taxon>
        <taxon>Scleractinia</taxon>
        <taxon>Astrocoeniina</taxon>
        <taxon>Pocilloporidae</taxon>
        <taxon>Pocillopora</taxon>
    </lineage>
</organism>
<feature type="non-terminal residue" evidence="5">
    <location>
        <position position="1"/>
    </location>
</feature>
<comment type="caution">
    <text evidence="5">The sequence shown here is derived from an EMBL/GenBank/DDBJ whole genome shotgun (WGS) entry which is preliminary data.</text>
</comment>
<sequence length="889" mass="104132">SFLSGQIIFPQRMTMKLLLSVALSVCAIVLGDSQSCSNEGAKVSDYCGDTCYCIGGQIQNCCRVRKEFTSMTEAERILYVNTVWKASTDLQFQNEYQKLISMHQRLFPTGIHQKDQFLPWHRWYILQYENLLRRVDCRVTVPYWDWSIVSMTPWHTDNTRVWYSGPSGLGGNGITPSRCVQDGVFGQDSWTKTNEGCITRDFNGFTPDIIAVYLTLLHPPTVDGFKIFERDLRINLHDTVHCRIGGDMCLVTSAEAPEFFLHHGFIDKIWSDWQEKSRDHLTAHFRNITNPMIGTGYRPGDFLDNSNLPDVERPGWPTCVLYDDPTNPVYRQVMQRLQGMTREQILEIPRHSFKPLTGRQMRFFHISPQEQNQARQDLRELEPRHQLRGEAGLTGMDRNIGFKMESLSATFGKKRSVIKNNFNPSPTMRGRFLMFTFLVVAFYLSVASSQGRHDYSCSTYQEGQAVDGPCGQRCICVNERLRYCCRQRKDFPSMTREERIRYVNTVIKASTHRRYRRQYNRIIAMHARLFDSGIHSKQQFLPWHRWFLLRYENFLRKVDCRVTLPYWDWSLFAKGVWRTGIDDIWSNKPWGLGGNGRKKKSHRAGCVKTGRFSQRKWRLTPSAKRGCLRRKFSAPAPDIIALHLTKAHRPREFTEFELNVRANLHDAFHCEIGGTMCAHNSANAPEFFLHHAFIDKIWADWQAKSNDHMETYFTTVPRYVRMEGNDFHPSDYIDTFNLPHPNVDRTDDYICVMYQDAAHPLYKEITQRLEKLSTREVRTIPRLYFKPATTRQLRRLGVKRKERRHARKLLNKELEPRKRIRKSQLRKEYDKLLGFKLDDIPFRYTSRDLPTRNTSLTYDRWLARSLNAAEMSSEGLEFFRRANISNAMV</sequence>
<dbReference type="PANTHER" id="PTHR11474">
    <property type="entry name" value="TYROSINASE FAMILY MEMBER"/>
    <property type="match status" value="1"/>
</dbReference>
<keyword evidence="6" id="KW-1185">Reference proteome</keyword>
<dbReference type="GO" id="GO:0016491">
    <property type="term" value="F:oxidoreductase activity"/>
    <property type="evidence" value="ECO:0007669"/>
    <property type="project" value="InterPro"/>
</dbReference>
<keyword evidence="1" id="KW-0479">Metal-binding</keyword>
<dbReference type="AlphaFoldDB" id="A0AAU9WI44"/>
<feature type="signal peptide" evidence="3">
    <location>
        <begin position="1"/>
        <end position="31"/>
    </location>
</feature>
<evidence type="ECO:0000313" key="5">
    <source>
        <dbReference type="EMBL" id="CAH3111982.1"/>
    </source>
</evidence>
<evidence type="ECO:0000256" key="3">
    <source>
        <dbReference type="SAM" id="SignalP"/>
    </source>
</evidence>
<dbReference type="Pfam" id="PF00264">
    <property type="entry name" value="Tyrosinase"/>
    <property type="match status" value="2"/>
</dbReference>
<evidence type="ECO:0000259" key="4">
    <source>
        <dbReference type="PROSITE" id="PS00497"/>
    </source>
</evidence>
<gene>
    <name evidence="5" type="ORF">PMEA_00004900</name>
</gene>
<dbReference type="InterPro" id="IPR008922">
    <property type="entry name" value="Di-copper_centre_dom_sf"/>
</dbReference>
<dbReference type="InterPro" id="IPR050316">
    <property type="entry name" value="Tyrosinase/Hemocyanin"/>
</dbReference>
<dbReference type="Proteomes" id="UP001159428">
    <property type="component" value="Unassembled WGS sequence"/>
</dbReference>
<name>A0AAU9WI44_9CNID</name>